<dbReference type="OrthoDB" id="5337216at2"/>
<dbReference type="Pfam" id="PF09570">
    <property type="entry name" value="RE_SinI"/>
    <property type="match status" value="1"/>
</dbReference>
<dbReference type="InterPro" id="IPR019070">
    <property type="entry name" value="Restrct_endonuc_II_SinI"/>
</dbReference>
<reference evidence="1 2" key="1">
    <citation type="submission" date="2016-07" db="EMBL/GenBank/DDBJ databases">
        <title>Caryophanon latum genome sequencing.</title>
        <authorList>
            <person name="Verma A."/>
            <person name="Pal Y."/>
            <person name="Krishnamurthi S."/>
        </authorList>
    </citation>
    <scope>NUCLEOTIDE SEQUENCE [LARGE SCALE GENOMIC DNA]</scope>
    <source>
        <strain evidence="1 2">DSM 14151</strain>
    </source>
</reference>
<organism evidence="1 2">
    <name type="scientific">Caryophanon latum</name>
    <dbReference type="NCBI Taxonomy" id="33977"/>
    <lineage>
        <taxon>Bacteria</taxon>
        <taxon>Bacillati</taxon>
        <taxon>Bacillota</taxon>
        <taxon>Bacilli</taxon>
        <taxon>Bacillales</taxon>
        <taxon>Caryophanaceae</taxon>
        <taxon>Caryophanon</taxon>
    </lineage>
</organism>
<evidence type="ECO:0000313" key="1">
    <source>
        <dbReference type="EMBL" id="OCS91227.1"/>
    </source>
</evidence>
<sequence length="279" mass="32103">MDLNEELAKFNEEEFALLINDAINSLNSTIKNLYICEGTRDDIVSIAHICMTFGIINSLKSSKTIDRELDQRKRVMLYTANWLKKLVAAHIQPTLLKEATPLRERDTIRDPALAHVLNRYYIENDMDVSTDDISLAIDSHDLLMSIENIQGHLLEAYIAKNLCQPPFNFIWLEGEIVRAADFAHYDASTNTLKLLQIKNKYNTENSSSVTVRDGKHVEIEKWYRLGKKKVNRLNVPDYKWHELNAKVEIVTGHSSELSEEDYLQFLSDTLHTNPKLISL</sequence>
<dbReference type="EMBL" id="MATO01000030">
    <property type="protein sequence ID" value="OCS91227.1"/>
    <property type="molecule type" value="Genomic_DNA"/>
</dbReference>
<proteinExistence type="predicted"/>
<protein>
    <recommendedName>
        <fullName evidence="3">Restriction endonuclease</fullName>
    </recommendedName>
</protein>
<dbReference type="RefSeq" id="WP_066463551.1">
    <property type="nucleotide sequence ID" value="NZ_MATO01000030.1"/>
</dbReference>
<dbReference type="GO" id="GO:0009036">
    <property type="term" value="F:type II site-specific deoxyribonuclease activity"/>
    <property type="evidence" value="ECO:0007669"/>
    <property type="project" value="InterPro"/>
</dbReference>
<evidence type="ECO:0000313" key="2">
    <source>
        <dbReference type="Proteomes" id="UP000093482"/>
    </source>
</evidence>
<name>A0A1C0YVN4_9BACL</name>
<keyword evidence="2" id="KW-1185">Reference proteome</keyword>
<comment type="caution">
    <text evidence="1">The sequence shown here is derived from an EMBL/GenBank/DDBJ whole genome shotgun (WGS) entry which is preliminary data.</text>
</comment>
<evidence type="ECO:0008006" key="3">
    <source>
        <dbReference type="Google" id="ProtNLM"/>
    </source>
</evidence>
<gene>
    <name evidence="1" type="ORF">A6K76_09465</name>
</gene>
<accession>A0A1C0YVN4</accession>
<dbReference type="GO" id="GO:0003677">
    <property type="term" value="F:DNA binding"/>
    <property type="evidence" value="ECO:0007669"/>
    <property type="project" value="InterPro"/>
</dbReference>
<dbReference type="GO" id="GO:0009307">
    <property type="term" value="P:DNA restriction-modification system"/>
    <property type="evidence" value="ECO:0007669"/>
    <property type="project" value="InterPro"/>
</dbReference>
<dbReference type="Proteomes" id="UP000093482">
    <property type="component" value="Unassembled WGS sequence"/>
</dbReference>
<dbReference type="AlphaFoldDB" id="A0A1C0YVN4"/>